<feature type="region of interest" description="Disordered" evidence="1">
    <location>
        <begin position="42"/>
        <end position="85"/>
    </location>
</feature>
<feature type="compositionally biased region" description="Polar residues" evidence="1">
    <location>
        <begin position="878"/>
        <end position="894"/>
    </location>
</feature>
<feature type="compositionally biased region" description="Basic and acidic residues" evidence="1">
    <location>
        <begin position="1691"/>
        <end position="1701"/>
    </location>
</feature>
<gene>
    <name evidence="2" type="ORF">BN1204_042080</name>
</gene>
<feature type="compositionally biased region" description="Basic and acidic residues" evidence="1">
    <location>
        <begin position="1789"/>
        <end position="1798"/>
    </location>
</feature>
<feature type="region of interest" description="Disordered" evidence="1">
    <location>
        <begin position="1"/>
        <end position="20"/>
    </location>
</feature>
<protein>
    <submittedName>
        <fullName evidence="2">Uncharacterized protein</fullName>
    </submittedName>
</protein>
<feature type="compositionally biased region" description="Polar residues" evidence="1">
    <location>
        <begin position="1387"/>
        <end position="1396"/>
    </location>
</feature>
<feature type="compositionally biased region" description="Basic and acidic residues" evidence="1">
    <location>
        <begin position="2427"/>
        <end position="2447"/>
    </location>
</feature>
<feature type="compositionally biased region" description="Low complexity" evidence="1">
    <location>
        <begin position="1444"/>
        <end position="1458"/>
    </location>
</feature>
<feature type="compositionally biased region" description="Basic and acidic residues" evidence="1">
    <location>
        <begin position="2139"/>
        <end position="2157"/>
    </location>
</feature>
<feature type="compositionally biased region" description="Polar residues" evidence="1">
    <location>
        <begin position="66"/>
        <end position="78"/>
    </location>
</feature>
<feature type="compositionally biased region" description="Basic and acidic residues" evidence="1">
    <location>
        <begin position="1577"/>
        <end position="1586"/>
    </location>
</feature>
<feature type="compositionally biased region" description="Low complexity" evidence="1">
    <location>
        <begin position="1240"/>
        <end position="1255"/>
    </location>
</feature>
<feature type="region of interest" description="Disordered" evidence="1">
    <location>
        <begin position="2406"/>
        <end position="2502"/>
    </location>
</feature>
<feature type="compositionally biased region" description="Polar residues" evidence="1">
    <location>
        <begin position="1171"/>
        <end position="1189"/>
    </location>
</feature>
<feature type="compositionally biased region" description="Polar residues" evidence="1">
    <location>
        <begin position="360"/>
        <end position="369"/>
    </location>
</feature>
<feature type="compositionally biased region" description="Basic and acidic residues" evidence="1">
    <location>
        <begin position="1917"/>
        <end position="1930"/>
    </location>
</feature>
<feature type="region of interest" description="Disordered" evidence="1">
    <location>
        <begin position="1548"/>
        <end position="1608"/>
    </location>
</feature>
<feature type="region of interest" description="Disordered" evidence="1">
    <location>
        <begin position="870"/>
        <end position="895"/>
    </location>
</feature>
<feature type="compositionally biased region" description="Basic and acidic residues" evidence="1">
    <location>
        <begin position="2022"/>
        <end position="2044"/>
    </location>
</feature>
<feature type="region of interest" description="Disordered" evidence="1">
    <location>
        <begin position="2246"/>
        <end position="2362"/>
    </location>
</feature>
<feature type="compositionally biased region" description="Polar residues" evidence="1">
    <location>
        <begin position="2916"/>
        <end position="2925"/>
    </location>
</feature>
<sequence>MDDASPSSTPSHGNRGLEVLVRRSALKDSPFTRTIYALECESSGRSRGAGQPQEYPSPQEAAAQDVASSRRQVSSQKSPAGDVRPKAFRCRSALRDLRDFCRGKKYRIEGKARKGSGYQLYSFVEQQGNSALVSSSPVPYFCVGGGTRQTFDCSREALDNDSSTRHAAAVLLLPLQHTASPHSQLECVTISQSVPPSDTGSPLEHRASCLQGRPSTFVAEDAAVHPRCKAAVTTGISSDITHSDAIFQVREELRLLRRELQQHQRQSHPAVVVGTTLPSRPCRLPQPDFGRESFSDHAAAIQTLTKEQADATFASQRRNDCVSASLGLSVPSPQFHDKCVNAPHTPSFAGRPVRWPASAAVSNSETQQPGGPVESPEERSQTLSSQVETCPESLRALPTRQETPLSPLPLQRRARPESAHSPVAQRSLPVPDKSCRDVLPTGSQSPRCVRRAEEGTLHEDATTQQVVEKAVPDRAAVLIESRPARQRFDGQPESRFAYRNSEKHHFPPPCANSFEWGPVPWRAFSRPSSETSSNALYSGSSSTDSRILEDFKAQEAVEQRPVAEWPNIEGDAAQCTCFPTENRLLDCELKEIPTTTCDVASAGRTRGTRGTIPPHSPDNGGILSSAEAMPGAAPLKHLLAAQGVRAQELSHVGCLVPRPTGSSEKSNSPRCRLLEDTCPVCSVMASLGELSWSECCYCGKVAKPADNVHSVECLGEKVIDAVNENSTLKIAGREAASSRVKPEMQTDCGGACDGAVSAAGNCGHPCQQPRKFKAGGPPESVTVQRDWSDLQQLLSALGQYRQRVEQERHVAPPKYEAVAVGSAHTSQTSLAVREPDQGDKQLLLESLRPIMERQLQQFVHEAAACSKALAAQQVRAPQPSSASPHEGKSSSPNKHSCHFVALFSSEARPQGRGRTQRQELFENCAGGHCHHRGQRSEESGRSQTPRGTSPDEPSALARVQPDAEEPGSPDVHVEDVQRCKPKVAAASRRSPVADTGHSSSCASRHLRHGKERPRSAWERRIPEMLSQKGVEAVFLGKLPVVGQRSRSAVRRRTKTRSLCPAKLRMAKASPSPSAPAQPVNSQHGTERSINRESWSGDANGLAVDGQTPEEFVASTLRNLDVQQCACEGQVVPVGAKPRDASPQASAPVGPVSLGVPRLARSPSRHRLADVQRQSWSARVNKWSAGNRTPYSGRDVQSEAPSTYCEWPRASERSPQKPDDGVCNLGPRKTTQVDTWPARHLLSSNSPLSSQQPQASCTTRSLSTSNCPRAEGCNVRREAVAAFDSGRLRKSPKQSVPEASMRQGTGSPGPAGNCEGDASDNGLSSRSSSSSTEKSDDEGFWLYAVRRTQSGQRQGPVHPEGDVSSDRDTPSFAPPADPSLSPGARCCNPSTRPSTRFHTPPTPRGATSSLTRCRSTQSASPVRGSLPSGSQGSPVADTEAFSGNASSPESPTFSPPSAACRRASTPMQRGGFVDSISVADAHGDGAVAAAQAAATAANRAAEAAAEASRSIAQSARWSSTTDETGGSLVRPEALLLHCGRRGVSELRDTALRPTQLDPPRGENAWLGGGTQRRQLNAEGKRRDKRVLEPSSKSFSFPAAPTASSTQVRPTLPGRTAAVDLLVRGRYPGNRSVGLAKCAAAPVRRTGAEQARQPQTPKETVLLLPPNKTSAFKQARNCLAISRCVLFVSQEPAARRTESRERSSLSPARTLSRRSSRAGDWRLKHSSSRTREQGTSSNESQRRAPQRSTLPSLDRENEQRSVSMSRANSGIQDEEKTWLRSSSRAPVADDVSGRGEEAGDRGIASDTARAGTERNLGNTVEVRTARSGICKQASKTKRSGSKNTLALPDSSQAPSSGRRGSNALSGKQRKSNQHKHGQQEELHSLEREQCFSSVSRASSSGKRTPSPGRTLRPGYPSRSETDRHRSSHDQSAKTEPTLQTFRKEGSSGGPPQESQRGQNEKTPSCSAAAAEKTGHLSTGPGPGDSRRVSPRERRNGEEPKANSSSERAKEDLPEQDGSAVLRAGTDHRTRRRGDGGDKDRHAESAAEIHASSTPYLGLPQTEETRQHSKSHSRGSARAPRPQDSAGDIHEREASRRRFERSPPRTLSSVYSRKQENEGEPVASKACHRPRSSEAIGKHHPRDASKKPQHSREPSLERSCAKQRASSGKRPFGRKNLPASFSSTGKENSRKDRKQSREREGSRARPFSGALSDQPGDAEAVDTSPLPPRRHRPEQVLGRAFSCDFVEAAPEEDLSRDASSLACPRKKGISRKRHIDLPVLTEGGAQHPLLEPLGNPPSVSRSDVASFDVVRETPRNKTRARDSLLSAEENGLPDGGSGPLTTTFNSKKVETSPDDGPASASGADCSLQARPDFAALVRAASRSLQTAQEILARGSDAFLGLPSRLPASATPLPHTCSDEHSRRVSATPPSDERQPEISRGKKDGTVEESRCSAVPTRPSKLGARSGQAETGQQPKAATELSSEETFTQASCGQRGSGGRDPSLPQRSVEAIIRCIDRDGGCGTHAEKTAAKGTVHSQTSSLMADRPQQGRSLWLPERMQTSVGAREFGGPAGTYTTEGMFQAWPREKERSDPNTTAAPGPQNDFGQGVRLIRRCSTEGERGLTVFSWDSSRNAYFFPSPLALHVSNENETREIVAKQRSLEVFCENTPLPPSPTANLYRGRTSGQSRESPSCSPTTLGARSSMYRFSTERTTGNKGVLPSDLPSLFPSSAAGSAPSTGQPVAPPVAPSSCTAKLSGLEAATSDAEPFGKETNHVCPRPANDEARRVLWGSPCDPWSRHKTTKTREELPTPWGCEAATTRGCLPSFSAYAKKDHTLPRADSLRSLLPSLTMHRKDCHEDDVERSRTARMTLARRVSGGGSASLPTASTSDRAPETETETRPRTPFRAETMSAGTSRGEAQRSTDSSYSERTVEPSVDQPTPRAKLLRDFRNAQERIRGQEKHLQRLSERIQRQYSAFASLGSMRSFPTIHCSSFSAPDSAGSLLRFLVTSNAPQAAKSHFD</sequence>
<feature type="compositionally biased region" description="Basic residues" evidence="1">
    <location>
        <begin position="1865"/>
        <end position="1874"/>
    </location>
</feature>
<name>A0A0F7UHE2_NEOCL</name>
<feature type="compositionally biased region" description="Polar residues" evidence="1">
    <location>
        <begin position="2464"/>
        <end position="2490"/>
    </location>
</feature>
<feature type="compositionally biased region" description="Basic and acidic residues" evidence="1">
    <location>
        <begin position="2084"/>
        <end position="2100"/>
    </location>
</feature>
<feature type="region of interest" description="Disordered" evidence="1">
    <location>
        <begin position="2866"/>
        <end position="2936"/>
    </location>
</feature>
<feature type="region of interest" description="Disordered" evidence="1">
    <location>
        <begin position="1690"/>
        <end position="2232"/>
    </location>
</feature>
<feature type="compositionally biased region" description="Basic and acidic residues" evidence="1">
    <location>
        <begin position="2184"/>
        <end position="2200"/>
    </location>
</feature>
<feature type="region of interest" description="Disordered" evidence="1">
    <location>
        <begin position="2725"/>
        <end position="2746"/>
    </location>
</feature>
<accession>A0A0F7UHE2</accession>
<feature type="region of interest" description="Disordered" evidence="1">
    <location>
        <begin position="1061"/>
        <end position="1102"/>
    </location>
</feature>
<feature type="compositionally biased region" description="Polar residues" evidence="1">
    <location>
        <begin position="1950"/>
        <end position="1963"/>
    </location>
</feature>
<feature type="region of interest" description="Disordered" evidence="1">
    <location>
        <begin position="2662"/>
        <end position="2698"/>
    </location>
</feature>
<feature type="compositionally biased region" description="Basic and acidic residues" evidence="1">
    <location>
        <begin position="2306"/>
        <end position="2319"/>
    </location>
</feature>
<evidence type="ECO:0000256" key="1">
    <source>
        <dbReference type="SAM" id="MobiDB-lite"/>
    </source>
</evidence>
<feature type="compositionally biased region" description="Polar residues" evidence="1">
    <location>
        <begin position="2679"/>
        <end position="2696"/>
    </location>
</feature>
<feature type="compositionally biased region" description="Polar residues" evidence="1">
    <location>
        <begin position="1839"/>
        <end position="1863"/>
    </location>
</feature>
<feature type="region of interest" description="Disordered" evidence="1">
    <location>
        <begin position="357"/>
        <end position="447"/>
    </location>
</feature>
<feature type="compositionally biased region" description="Low complexity" evidence="1">
    <location>
        <begin position="1588"/>
        <end position="1604"/>
    </location>
</feature>
<feature type="region of interest" description="Disordered" evidence="1">
    <location>
        <begin position="1136"/>
        <end position="1465"/>
    </location>
</feature>
<feature type="compositionally biased region" description="Basic and acidic residues" evidence="1">
    <location>
        <begin position="1208"/>
        <end position="1219"/>
    </location>
</feature>
<proteinExistence type="predicted"/>
<feature type="compositionally biased region" description="Basic and acidic residues" evidence="1">
    <location>
        <begin position="1358"/>
        <end position="1368"/>
    </location>
</feature>
<feature type="region of interest" description="Disordered" evidence="1">
    <location>
        <begin position="925"/>
        <end position="1018"/>
    </location>
</feature>
<evidence type="ECO:0000313" key="2">
    <source>
        <dbReference type="EMBL" id="CEL68441.1"/>
    </source>
</evidence>
<feature type="compositionally biased region" description="Basic and acidic residues" evidence="1">
    <location>
        <begin position="1875"/>
        <end position="1887"/>
    </location>
</feature>
<feature type="compositionally biased region" description="Basic and acidic residues" evidence="1">
    <location>
        <begin position="1982"/>
        <end position="2010"/>
    </location>
</feature>
<feature type="compositionally biased region" description="Polar residues" evidence="1">
    <location>
        <begin position="1404"/>
        <end position="1419"/>
    </location>
</feature>
<feature type="compositionally biased region" description="Polar residues" evidence="1">
    <location>
        <begin position="1"/>
        <end position="12"/>
    </location>
</feature>
<reference evidence="2" key="1">
    <citation type="journal article" date="2015" name="PLoS ONE">
        <title>Comprehensive Evaluation of Toxoplasma gondii VEG and Neospora caninum LIV Genomes with Tachyzoite Stage Transcriptome and Proteome Defines Novel Transcript Features.</title>
        <authorList>
            <person name="Ramaprasad A."/>
            <person name="Mourier T."/>
            <person name="Naeem R."/>
            <person name="Malas T.B."/>
            <person name="Moussa E."/>
            <person name="Panigrahi A."/>
            <person name="Vermont S.J."/>
            <person name="Otto T.D."/>
            <person name="Wastling J."/>
            <person name="Pain A."/>
        </authorList>
    </citation>
    <scope>NUCLEOTIDE SEQUENCE</scope>
    <source>
        <strain evidence="2">Liverpool</strain>
    </source>
</reference>
<feature type="compositionally biased region" description="Basic residues" evidence="1">
    <location>
        <begin position="2261"/>
        <end position="2271"/>
    </location>
</feature>
<feature type="compositionally biased region" description="Basic and acidic residues" evidence="1">
    <location>
        <begin position="2887"/>
        <end position="2897"/>
    </location>
</feature>
<dbReference type="EMBL" id="LN714484">
    <property type="protein sequence ID" value="CEL68441.1"/>
    <property type="molecule type" value="Genomic_DNA"/>
</dbReference>
<feature type="compositionally biased region" description="Polar residues" evidence="1">
    <location>
        <begin position="1256"/>
        <end position="1266"/>
    </location>
</feature>
<feature type="region of interest" description="Disordered" evidence="1">
    <location>
        <begin position="2583"/>
        <end position="2603"/>
    </location>
</feature>
<feature type="compositionally biased region" description="Polar residues" evidence="1">
    <location>
        <begin position="1758"/>
        <end position="1769"/>
    </location>
</feature>
<organism evidence="2">
    <name type="scientific">Neospora caninum (strain Liverpool)</name>
    <dbReference type="NCBI Taxonomy" id="572307"/>
    <lineage>
        <taxon>Eukaryota</taxon>
        <taxon>Sar</taxon>
        <taxon>Alveolata</taxon>
        <taxon>Apicomplexa</taxon>
        <taxon>Conoidasida</taxon>
        <taxon>Coccidia</taxon>
        <taxon>Eucoccidiorida</taxon>
        <taxon>Eimeriorina</taxon>
        <taxon>Sarcocystidae</taxon>
        <taxon>Neospora</taxon>
    </lineage>
</organism>
<feature type="compositionally biased region" description="Low complexity" evidence="1">
    <location>
        <begin position="1318"/>
        <end position="1331"/>
    </location>
</feature>